<proteinExistence type="predicted"/>
<gene>
    <name evidence="1" type="ORF">K488DRAFT_82798</name>
</gene>
<reference evidence="1" key="2">
    <citation type="journal article" date="2022" name="New Phytol.">
        <title>Evolutionary transition to the ectomycorrhizal habit in the genomes of a hyperdiverse lineage of mushroom-forming fungi.</title>
        <authorList>
            <person name="Looney B."/>
            <person name="Miyauchi S."/>
            <person name="Morin E."/>
            <person name="Drula E."/>
            <person name="Courty P.E."/>
            <person name="Kohler A."/>
            <person name="Kuo A."/>
            <person name="LaButti K."/>
            <person name="Pangilinan J."/>
            <person name="Lipzen A."/>
            <person name="Riley R."/>
            <person name="Andreopoulos W."/>
            <person name="He G."/>
            <person name="Johnson J."/>
            <person name="Nolan M."/>
            <person name="Tritt A."/>
            <person name="Barry K.W."/>
            <person name="Grigoriev I.V."/>
            <person name="Nagy L.G."/>
            <person name="Hibbett D."/>
            <person name="Henrissat B."/>
            <person name="Matheny P.B."/>
            <person name="Labbe J."/>
            <person name="Martin F.M."/>
        </authorList>
    </citation>
    <scope>NUCLEOTIDE SEQUENCE</scope>
    <source>
        <strain evidence="1">EC-137</strain>
    </source>
</reference>
<keyword evidence="2" id="KW-1185">Reference proteome</keyword>
<name>A0ACB8QVW0_9AGAM</name>
<sequence>MAHVPSTDKILISELPKHFRQQRFAPSLLVMHTKRVPIAIYPAAAEHAPLLSLFAIAGHIEAAPDVLGGSCVPVGTLTHPDTASLPHSETGQMPWLVLLCPLHDALPWLSLSASRNAADMFAVLARLLRKDRALVCHIQIVCSIAVEADYLNDEHGDPVRA</sequence>
<organism evidence="1 2">
    <name type="scientific">Vararia minispora EC-137</name>
    <dbReference type="NCBI Taxonomy" id="1314806"/>
    <lineage>
        <taxon>Eukaryota</taxon>
        <taxon>Fungi</taxon>
        <taxon>Dikarya</taxon>
        <taxon>Basidiomycota</taxon>
        <taxon>Agaricomycotina</taxon>
        <taxon>Agaricomycetes</taxon>
        <taxon>Russulales</taxon>
        <taxon>Lachnocladiaceae</taxon>
        <taxon>Vararia</taxon>
    </lineage>
</organism>
<reference evidence="1" key="1">
    <citation type="submission" date="2021-02" db="EMBL/GenBank/DDBJ databases">
        <authorList>
            <consortium name="DOE Joint Genome Institute"/>
            <person name="Ahrendt S."/>
            <person name="Looney B.P."/>
            <person name="Miyauchi S."/>
            <person name="Morin E."/>
            <person name="Drula E."/>
            <person name="Courty P.E."/>
            <person name="Chicoki N."/>
            <person name="Fauchery L."/>
            <person name="Kohler A."/>
            <person name="Kuo A."/>
            <person name="Labutti K."/>
            <person name="Pangilinan J."/>
            <person name="Lipzen A."/>
            <person name="Riley R."/>
            <person name="Andreopoulos W."/>
            <person name="He G."/>
            <person name="Johnson J."/>
            <person name="Barry K.W."/>
            <person name="Grigoriev I.V."/>
            <person name="Nagy L."/>
            <person name="Hibbett D."/>
            <person name="Henrissat B."/>
            <person name="Matheny P.B."/>
            <person name="Labbe J."/>
            <person name="Martin F."/>
        </authorList>
    </citation>
    <scope>NUCLEOTIDE SEQUENCE</scope>
    <source>
        <strain evidence="1">EC-137</strain>
    </source>
</reference>
<evidence type="ECO:0000313" key="1">
    <source>
        <dbReference type="EMBL" id="KAI0035765.1"/>
    </source>
</evidence>
<evidence type="ECO:0000313" key="2">
    <source>
        <dbReference type="Proteomes" id="UP000814128"/>
    </source>
</evidence>
<comment type="caution">
    <text evidence="1">The sequence shown here is derived from an EMBL/GenBank/DDBJ whole genome shotgun (WGS) entry which is preliminary data.</text>
</comment>
<accession>A0ACB8QVW0</accession>
<protein>
    <submittedName>
        <fullName evidence="1">Uncharacterized protein</fullName>
    </submittedName>
</protein>
<dbReference type="Proteomes" id="UP000814128">
    <property type="component" value="Unassembled WGS sequence"/>
</dbReference>
<dbReference type="EMBL" id="MU273480">
    <property type="protein sequence ID" value="KAI0035765.1"/>
    <property type="molecule type" value="Genomic_DNA"/>
</dbReference>